<proteinExistence type="inferred from homology"/>
<accession>A0ABU2KBK8</accession>
<evidence type="ECO:0000256" key="7">
    <source>
        <dbReference type="ARBA" id="ARBA00022726"/>
    </source>
</evidence>
<evidence type="ECO:0000256" key="5">
    <source>
        <dbReference type="ARBA" id="ARBA00022676"/>
    </source>
</evidence>
<dbReference type="Gene3D" id="3.40.50.2020">
    <property type="match status" value="1"/>
</dbReference>
<dbReference type="InterPro" id="IPR050120">
    <property type="entry name" value="Adenine_PRTase"/>
</dbReference>
<dbReference type="InterPro" id="IPR000836">
    <property type="entry name" value="PRTase_dom"/>
</dbReference>
<evidence type="ECO:0000256" key="6">
    <source>
        <dbReference type="ARBA" id="ARBA00022679"/>
    </source>
</evidence>
<keyword evidence="10" id="KW-1185">Reference proteome</keyword>
<dbReference type="RefSeq" id="WP_311346380.1">
    <property type="nucleotide sequence ID" value="NZ_JAVREI010000014.1"/>
</dbReference>
<evidence type="ECO:0000313" key="10">
    <source>
        <dbReference type="Proteomes" id="UP001183222"/>
    </source>
</evidence>
<dbReference type="InterPro" id="IPR029057">
    <property type="entry name" value="PRTase-like"/>
</dbReference>
<evidence type="ECO:0000256" key="4">
    <source>
        <dbReference type="ARBA" id="ARBA00022490"/>
    </source>
</evidence>
<keyword evidence="4" id="KW-0963">Cytoplasm</keyword>
<dbReference type="PANTHER" id="PTHR11776:SF7">
    <property type="entry name" value="PHOSPHORIBOSYLTRANSFERASE DOMAIN-CONTAINING PROTEIN"/>
    <property type="match status" value="1"/>
</dbReference>
<comment type="similarity">
    <text evidence="2">Belongs to the purine/pyrimidine phosphoribosyltransferase family.</text>
</comment>
<dbReference type="GO" id="GO:0016757">
    <property type="term" value="F:glycosyltransferase activity"/>
    <property type="evidence" value="ECO:0007669"/>
    <property type="project" value="UniProtKB-KW"/>
</dbReference>
<reference evidence="10" key="1">
    <citation type="submission" date="2023-07" db="EMBL/GenBank/DDBJ databases">
        <title>30 novel species of actinomycetes from the DSMZ collection.</title>
        <authorList>
            <person name="Nouioui I."/>
        </authorList>
    </citation>
    <scope>NUCLEOTIDE SEQUENCE [LARGE SCALE GENOMIC DNA]</scope>
    <source>
        <strain evidence="10">DSM 46792</strain>
    </source>
</reference>
<evidence type="ECO:0000256" key="2">
    <source>
        <dbReference type="ARBA" id="ARBA00008391"/>
    </source>
</evidence>
<dbReference type="PANTHER" id="PTHR11776">
    <property type="entry name" value="ADENINE PHOSPHORIBOSYLTRANSFERASE"/>
    <property type="match status" value="1"/>
</dbReference>
<protein>
    <submittedName>
        <fullName evidence="9">Phosphoribosyltransferase</fullName>
    </submittedName>
</protein>
<evidence type="ECO:0000256" key="1">
    <source>
        <dbReference type="ARBA" id="ARBA00004496"/>
    </source>
</evidence>
<dbReference type="Proteomes" id="UP001183222">
    <property type="component" value="Unassembled WGS sequence"/>
</dbReference>
<organism evidence="9 10">
    <name type="scientific">Blastococcus goldschmidtiae</name>
    <dbReference type="NCBI Taxonomy" id="3075546"/>
    <lineage>
        <taxon>Bacteria</taxon>
        <taxon>Bacillati</taxon>
        <taxon>Actinomycetota</taxon>
        <taxon>Actinomycetes</taxon>
        <taxon>Geodermatophilales</taxon>
        <taxon>Geodermatophilaceae</taxon>
        <taxon>Blastococcus</taxon>
    </lineage>
</organism>
<comment type="subunit">
    <text evidence="3">Homodimer.</text>
</comment>
<evidence type="ECO:0000256" key="3">
    <source>
        <dbReference type="ARBA" id="ARBA00011738"/>
    </source>
</evidence>
<dbReference type="CDD" id="cd06223">
    <property type="entry name" value="PRTases_typeI"/>
    <property type="match status" value="1"/>
</dbReference>
<sequence>MTSARTALLANFRWHGGHADVWRVFADGDALASVVTGLADPWRGSAVSRVVGIESRGFLLGAAVAVSLGVGFVAVRKDGGLFPDATVTTEAEEDYRGLRHRLRMQAVLTPADRVLLVDDWAERGSQARAARYLVESTGATFLGISLLVDQLPAPVRSSLGRVTALVSADELGDPGA</sequence>
<comment type="caution">
    <text evidence="9">The sequence shown here is derived from an EMBL/GenBank/DDBJ whole genome shotgun (WGS) entry which is preliminary data.</text>
</comment>
<comment type="subcellular location">
    <subcellularLocation>
        <location evidence="1">Cytoplasm</location>
    </subcellularLocation>
</comment>
<keyword evidence="6" id="KW-0808">Transferase</keyword>
<evidence type="ECO:0000313" key="9">
    <source>
        <dbReference type="EMBL" id="MDT0277573.1"/>
    </source>
</evidence>
<keyword evidence="7" id="KW-0660">Purine salvage</keyword>
<keyword evidence="5 9" id="KW-0328">Glycosyltransferase</keyword>
<dbReference type="EMBL" id="JAVREI010000014">
    <property type="protein sequence ID" value="MDT0277573.1"/>
    <property type="molecule type" value="Genomic_DNA"/>
</dbReference>
<gene>
    <name evidence="9" type="ORF">RM425_16860</name>
</gene>
<comment type="pathway">
    <text evidence="8">Purine metabolism.</text>
</comment>
<dbReference type="SUPFAM" id="SSF53271">
    <property type="entry name" value="PRTase-like"/>
    <property type="match status" value="1"/>
</dbReference>
<evidence type="ECO:0000256" key="8">
    <source>
        <dbReference type="ARBA" id="ARBA00025704"/>
    </source>
</evidence>
<name>A0ABU2KBK8_9ACTN</name>